<keyword evidence="3" id="KW-0889">Transcription antitermination</keyword>
<dbReference type="EMBL" id="PEYY01000046">
    <property type="protein sequence ID" value="PIS18102.1"/>
    <property type="molecule type" value="Genomic_DNA"/>
</dbReference>
<evidence type="ECO:0000256" key="4">
    <source>
        <dbReference type="ARBA" id="ARBA00022884"/>
    </source>
</evidence>
<dbReference type="InterPro" id="IPR058582">
    <property type="entry name" value="KH_NusA_2nd"/>
</dbReference>
<dbReference type="InterPro" id="IPR010213">
    <property type="entry name" value="TF_NusA"/>
</dbReference>
<dbReference type="InterPro" id="IPR012340">
    <property type="entry name" value="NA-bd_OB-fold"/>
</dbReference>
<feature type="domain" description="Transcription factor NusA N-terminal" evidence="8">
    <location>
        <begin position="77"/>
        <end position="100"/>
    </location>
</feature>
<dbReference type="Gene3D" id="3.30.1480.10">
    <property type="entry name" value="NusA, N-terminal domain"/>
    <property type="match status" value="1"/>
</dbReference>
<feature type="domain" description="Transcription factor NusA first KH" evidence="9">
    <location>
        <begin position="174"/>
        <end position="250"/>
    </location>
</feature>
<dbReference type="Gene3D" id="3.30.300.20">
    <property type="match status" value="2"/>
</dbReference>
<proteinExistence type="inferred from homology"/>
<dbReference type="GO" id="GO:0031564">
    <property type="term" value="P:transcription antitermination"/>
    <property type="evidence" value="ECO:0007669"/>
    <property type="project" value="UniProtKB-KW"/>
</dbReference>
<evidence type="ECO:0000256" key="1">
    <source>
        <dbReference type="ARBA" id="ARBA00022472"/>
    </source>
</evidence>
<evidence type="ECO:0000259" key="8">
    <source>
        <dbReference type="Pfam" id="PF08529"/>
    </source>
</evidence>
<dbReference type="Gene3D" id="2.40.50.140">
    <property type="entry name" value="Nucleic acid-binding proteins"/>
    <property type="match status" value="1"/>
</dbReference>
<dbReference type="Pfam" id="PF08529">
    <property type="entry name" value="NusA_N"/>
    <property type="match status" value="2"/>
</dbReference>
<keyword evidence="2" id="KW-0963">Cytoplasm</keyword>
<dbReference type="NCBIfam" id="TIGR01953">
    <property type="entry name" value="NusA"/>
    <property type="match status" value="1"/>
</dbReference>
<dbReference type="InterPro" id="IPR015946">
    <property type="entry name" value="KH_dom-like_a/b"/>
</dbReference>
<dbReference type="GO" id="GO:0003723">
    <property type="term" value="F:RNA binding"/>
    <property type="evidence" value="ECO:0007669"/>
    <property type="project" value="UniProtKB-UniRule"/>
</dbReference>
<evidence type="ECO:0000313" key="12">
    <source>
        <dbReference type="Proteomes" id="UP000229574"/>
    </source>
</evidence>
<keyword evidence="4 7" id="KW-0694">RNA-binding</keyword>
<dbReference type="GO" id="GO:0005829">
    <property type="term" value="C:cytosol"/>
    <property type="evidence" value="ECO:0007669"/>
    <property type="project" value="TreeGrafter"/>
</dbReference>
<dbReference type="SUPFAM" id="SSF69705">
    <property type="entry name" value="Transcription factor NusA, N-terminal domain"/>
    <property type="match status" value="1"/>
</dbReference>
<evidence type="ECO:0000313" key="11">
    <source>
        <dbReference type="EMBL" id="PIS18102.1"/>
    </source>
</evidence>
<dbReference type="HAMAP" id="MF_00945_B">
    <property type="entry name" value="NusA_B"/>
    <property type="match status" value="1"/>
</dbReference>
<name>A0A2H0WZL3_9BACT</name>
<evidence type="ECO:0000256" key="7">
    <source>
        <dbReference type="PROSITE-ProRule" id="PRU00117"/>
    </source>
</evidence>
<sequence length="339" mass="36528">MSQTKSEFALALNQICAERGIDPKIVIESIKQALLAALKRDLGLEEEEALVGYTVSVNEETGAIEIVKDGKDATPTGFGRIAAQVAKQVIMQRVREAEKDAILKEYDGKIGSMVTGMILRFDGPNVVVDIGRGQAIMPPVEAIPNEFYRLNQRIAVFIKEIRETYKGKAIIVSRSAPDLVKELFSREVPEVGSGAVEIVAIAREAGHRTKLAVKSTQDGVDPVGSCVGQKGIRVQAVINELNGEKVDIIEFSKDIKEYISNALAPAEGLSVEIDEKLRKATITVPDDQLSLAIGKGGQNARLAAKLTSFKIDIRGAEATKIALSTSGDEQFEIDALGLS</sequence>
<dbReference type="Pfam" id="PF13184">
    <property type="entry name" value="KH_NusA_1st"/>
    <property type="match status" value="1"/>
</dbReference>
<dbReference type="InterPro" id="IPR013735">
    <property type="entry name" value="TF_NusA_N"/>
</dbReference>
<evidence type="ECO:0000259" key="9">
    <source>
        <dbReference type="Pfam" id="PF13184"/>
    </source>
</evidence>
<reference evidence="12" key="1">
    <citation type="submission" date="2017-09" db="EMBL/GenBank/DDBJ databases">
        <title>Depth-based differentiation of microbial function through sediment-hosted aquifers and enrichment of novel symbionts in the deep terrestrial subsurface.</title>
        <authorList>
            <person name="Probst A.J."/>
            <person name="Ladd B."/>
            <person name="Jarett J.K."/>
            <person name="Geller-Mcgrath D.E."/>
            <person name="Sieber C.M.K."/>
            <person name="Emerson J.B."/>
            <person name="Anantharaman K."/>
            <person name="Thomas B.C."/>
            <person name="Malmstrom R."/>
            <person name="Stieglmeier M."/>
            <person name="Klingl A."/>
            <person name="Woyke T."/>
            <person name="Ryan C.M."/>
            <person name="Banfield J.F."/>
        </authorList>
    </citation>
    <scope>NUCLEOTIDE SEQUENCE [LARGE SCALE GENOMIC DNA]</scope>
</reference>
<feature type="domain" description="Transcription factor NusA N-terminal" evidence="8">
    <location>
        <begin position="7"/>
        <end position="68"/>
    </location>
</feature>
<gene>
    <name evidence="11" type="primary">nusA</name>
    <name evidence="11" type="ORF">COT54_01090</name>
</gene>
<accession>A0A2H0WZL3</accession>
<feature type="domain" description="NusA-like second KH" evidence="10">
    <location>
        <begin position="255"/>
        <end position="318"/>
    </location>
</feature>
<dbReference type="Proteomes" id="UP000229574">
    <property type="component" value="Unassembled WGS sequence"/>
</dbReference>
<dbReference type="FunFam" id="3.30.300.20:FF:000005">
    <property type="entry name" value="Transcription termination/antitermination protein NusA"/>
    <property type="match status" value="1"/>
</dbReference>
<dbReference type="Pfam" id="PF26594">
    <property type="entry name" value="KH_NusA_2nd"/>
    <property type="match status" value="1"/>
</dbReference>
<comment type="caution">
    <text evidence="11">The sequence shown here is derived from an EMBL/GenBank/DDBJ whole genome shotgun (WGS) entry which is preliminary data.</text>
</comment>
<dbReference type="FunFam" id="3.30.300.20:FF:000002">
    <property type="entry name" value="Transcription termination/antitermination protein NusA"/>
    <property type="match status" value="1"/>
</dbReference>
<dbReference type="InterPro" id="IPR030842">
    <property type="entry name" value="TF_NusA_bacterial"/>
</dbReference>
<evidence type="ECO:0000256" key="5">
    <source>
        <dbReference type="ARBA" id="ARBA00023015"/>
    </source>
</evidence>
<dbReference type="InterPro" id="IPR025249">
    <property type="entry name" value="TF_NusA_KH_1st"/>
</dbReference>
<dbReference type="SUPFAM" id="SSF50249">
    <property type="entry name" value="Nucleic acid-binding proteins"/>
    <property type="match status" value="1"/>
</dbReference>
<evidence type="ECO:0000256" key="2">
    <source>
        <dbReference type="ARBA" id="ARBA00022490"/>
    </source>
</evidence>
<dbReference type="AlphaFoldDB" id="A0A2H0WZL3"/>
<dbReference type="CDD" id="cd02134">
    <property type="entry name" value="KH-II_NusA_rpt1"/>
    <property type="match status" value="1"/>
</dbReference>
<feature type="non-terminal residue" evidence="11">
    <location>
        <position position="339"/>
    </location>
</feature>
<dbReference type="SUPFAM" id="SSF54814">
    <property type="entry name" value="Prokaryotic type KH domain (KH-domain type II)"/>
    <property type="match status" value="2"/>
</dbReference>
<keyword evidence="5" id="KW-0805">Transcription regulation</keyword>
<evidence type="ECO:0000256" key="6">
    <source>
        <dbReference type="ARBA" id="ARBA00023163"/>
    </source>
</evidence>
<organism evidence="11 12">
    <name type="scientific">Candidatus Collierbacteria bacterium CG09_land_8_20_14_0_10_46_12</name>
    <dbReference type="NCBI Taxonomy" id="1974533"/>
    <lineage>
        <taxon>Bacteria</taxon>
        <taxon>Candidatus Collieribacteriota</taxon>
    </lineage>
</organism>
<dbReference type="CDD" id="cd22529">
    <property type="entry name" value="KH-II_NusA_rpt2"/>
    <property type="match status" value="1"/>
</dbReference>
<evidence type="ECO:0000256" key="3">
    <source>
        <dbReference type="ARBA" id="ARBA00022814"/>
    </source>
</evidence>
<dbReference type="CDD" id="cd04455">
    <property type="entry name" value="S1_NusA"/>
    <property type="match status" value="1"/>
</dbReference>
<dbReference type="PANTHER" id="PTHR22648:SF0">
    <property type="entry name" value="TRANSCRIPTION TERMINATION_ANTITERMINATION PROTEIN NUSA"/>
    <property type="match status" value="1"/>
</dbReference>
<dbReference type="InterPro" id="IPR009019">
    <property type="entry name" value="KH_sf_prok-type"/>
</dbReference>
<keyword evidence="6" id="KW-0804">Transcription</keyword>
<dbReference type="GO" id="GO:0003700">
    <property type="term" value="F:DNA-binding transcription factor activity"/>
    <property type="evidence" value="ECO:0007669"/>
    <property type="project" value="InterPro"/>
</dbReference>
<dbReference type="PANTHER" id="PTHR22648">
    <property type="entry name" value="TRANSCRIPTION TERMINATION FACTOR NUSA"/>
    <property type="match status" value="1"/>
</dbReference>
<dbReference type="PROSITE" id="PS50084">
    <property type="entry name" value="KH_TYPE_1"/>
    <property type="match status" value="1"/>
</dbReference>
<protein>
    <submittedName>
        <fullName evidence="11">Transcription termination/antitermination protein NusA</fullName>
    </submittedName>
</protein>
<dbReference type="InterPro" id="IPR036555">
    <property type="entry name" value="NusA_N_sf"/>
</dbReference>
<keyword evidence="1" id="KW-0806">Transcription termination</keyword>
<dbReference type="GO" id="GO:0006353">
    <property type="term" value="P:DNA-templated transcription termination"/>
    <property type="evidence" value="ECO:0007669"/>
    <property type="project" value="UniProtKB-KW"/>
</dbReference>
<evidence type="ECO:0000259" key="10">
    <source>
        <dbReference type="Pfam" id="PF26594"/>
    </source>
</evidence>